<evidence type="ECO:0000256" key="6">
    <source>
        <dbReference type="ARBA" id="ARBA00023136"/>
    </source>
</evidence>
<sequence>MDFSTFSPALVLVTVVSLALAPFVAVMVTSFTKIVVVLSLLRNALGLQQVPPNVVINGLAIVLSIYVMYPVILDVQDAVNARLEGRPPPASVQRQIEARAEQQAIREGRPIDVRPASTPAPAETEAPSAPTSPAAADALAAEAQAQGTPEGVDPMFAGVRGGSSNDPREDAATEQSRGLAEEITGGNAGTGGAAPAAAGGGFDTNRMLLMIDAGKEPLRTFLIQHSSDSERAFFLRSVQRMLPPERRGGLTPDDFIVIVPAFTVSELTAAFQIGFLIFLPFLIIDLVVANILLALGMMMLSPTTVSLPFKLLLFVLIDGWAKLVHGLVLTYGVTT</sequence>
<keyword evidence="10" id="KW-1185">Reference proteome</keyword>
<comment type="caution">
    <text evidence="9">The sequence shown here is derived from an EMBL/GenBank/DDBJ whole genome shotgun (WGS) entry which is preliminary data.</text>
</comment>
<comment type="similarity">
    <text evidence="2">Belongs to the FliP/MopC/SpaP family.</text>
</comment>
<feature type="compositionally biased region" description="Basic and acidic residues" evidence="7">
    <location>
        <begin position="96"/>
        <end position="112"/>
    </location>
</feature>
<dbReference type="Proteomes" id="UP001256588">
    <property type="component" value="Unassembled WGS sequence"/>
</dbReference>
<reference evidence="9 10" key="1">
    <citation type="submission" date="2023-07" db="EMBL/GenBank/DDBJ databases">
        <title>Sorghum-associated microbial communities from plants grown in Nebraska, USA.</title>
        <authorList>
            <person name="Schachtman D."/>
        </authorList>
    </citation>
    <scope>NUCLEOTIDE SEQUENCE [LARGE SCALE GENOMIC DNA]</scope>
    <source>
        <strain evidence="9 10">4099</strain>
    </source>
</reference>
<keyword evidence="6 8" id="KW-0472">Membrane</keyword>
<evidence type="ECO:0000256" key="3">
    <source>
        <dbReference type="ARBA" id="ARBA00022475"/>
    </source>
</evidence>
<dbReference type="EMBL" id="JAVDWO010000018">
    <property type="protein sequence ID" value="MDR7194709.1"/>
    <property type="molecule type" value="Genomic_DNA"/>
</dbReference>
<dbReference type="PROSITE" id="PS01061">
    <property type="entry name" value="FLIP_2"/>
    <property type="match status" value="1"/>
</dbReference>
<proteinExistence type="inferred from homology"/>
<dbReference type="PROSITE" id="PS01060">
    <property type="entry name" value="FLIP_1"/>
    <property type="match status" value="1"/>
</dbReference>
<evidence type="ECO:0000256" key="7">
    <source>
        <dbReference type="SAM" id="MobiDB-lite"/>
    </source>
</evidence>
<organism evidence="9 10">
    <name type="scientific">Luteimonas terrae</name>
    <dbReference type="NCBI Taxonomy" id="1530191"/>
    <lineage>
        <taxon>Bacteria</taxon>
        <taxon>Pseudomonadati</taxon>
        <taxon>Pseudomonadota</taxon>
        <taxon>Gammaproteobacteria</taxon>
        <taxon>Lysobacterales</taxon>
        <taxon>Lysobacteraceae</taxon>
        <taxon>Luteimonas</taxon>
    </lineage>
</organism>
<name>A0ABU1Y119_9GAMM</name>
<feature type="transmembrane region" description="Helical" evidence="8">
    <location>
        <begin position="273"/>
        <end position="299"/>
    </location>
</feature>
<evidence type="ECO:0000256" key="8">
    <source>
        <dbReference type="SAM" id="Phobius"/>
    </source>
</evidence>
<feature type="compositionally biased region" description="Gly residues" evidence="7">
    <location>
        <begin position="186"/>
        <end position="197"/>
    </location>
</feature>
<dbReference type="InterPro" id="IPR005838">
    <property type="entry name" value="T3SS_IM_P"/>
</dbReference>
<keyword evidence="5 8" id="KW-1133">Transmembrane helix</keyword>
<evidence type="ECO:0000313" key="9">
    <source>
        <dbReference type="EMBL" id="MDR7194709.1"/>
    </source>
</evidence>
<feature type="region of interest" description="Disordered" evidence="7">
    <location>
        <begin position="85"/>
        <end position="197"/>
    </location>
</feature>
<evidence type="ECO:0000313" key="10">
    <source>
        <dbReference type="Proteomes" id="UP001256588"/>
    </source>
</evidence>
<dbReference type="PANTHER" id="PTHR30587:SF2">
    <property type="entry name" value="SURFACE PRESENTATION OF ANTIGENS PROTEIN SPAP"/>
    <property type="match status" value="1"/>
</dbReference>
<evidence type="ECO:0000256" key="1">
    <source>
        <dbReference type="ARBA" id="ARBA00004651"/>
    </source>
</evidence>
<feature type="transmembrane region" description="Helical" evidence="8">
    <location>
        <begin position="53"/>
        <end position="72"/>
    </location>
</feature>
<gene>
    <name evidence="9" type="ORF">J2W68_003457</name>
</gene>
<dbReference type="PANTHER" id="PTHR30587">
    <property type="entry name" value="FLAGELLAR BIOSYNTHETIC PROTEIN FLIP"/>
    <property type="match status" value="1"/>
</dbReference>
<dbReference type="PRINTS" id="PR01302">
    <property type="entry name" value="TYPE3IMPPROT"/>
</dbReference>
<accession>A0ABU1Y119</accession>
<feature type="transmembrane region" description="Helical" evidence="8">
    <location>
        <begin position="311"/>
        <end position="333"/>
    </location>
</feature>
<keyword evidence="4 8" id="KW-0812">Transmembrane</keyword>
<comment type="subcellular location">
    <subcellularLocation>
        <location evidence="1">Cell membrane</location>
        <topology evidence="1">Multi-pass membrane protein</topology>
    </subcellularLocation>
</comment>
<keyword evidence="3" id="KW-1003">Cell membrane</keyword>
<protein>
    <submittedName>
        <fullName evidence="9">Type III secretory pathway component EscR</fullName>
    </submittedName>
</protein>
<feature type="transmembrane region" description="Helical" evidence="8">
    <location>
        <begin position="12"/>
        <end position="41"/>
    </location>
</feature>
<dbReference type="Pfam" id="PF00813">
    <property type="entry name" value="FliP"/>
    <property type="match status" value="2"/>
</dbReference>
<evidence type="ECO:0000256" key="4">
    <source>
        <dbReference type="ARBA" id="ARBA00022692"/>
    </source>
</evidence>
<feature type="compositionally biased region" description="Low complexity" evidence="7">
    <location>
        <begin position="115"/>
        <end position="145"/>
    </location>
</feature>
<evidence type="ECO:0000256" key="2">
    <source>
        <dbReference type="ARBA" id="ARBA00006257"/>
    </source>
</evidence>
<evidence type="ECO:0000256" key="5">
    <source>
        <dbReference type="ARBA" id="ARBA00022989"/>
    </source>
</evidence>